<dbReference type="Proteomes" id="UP000054498">
    <property type="component" value="Unassembled WGS sequence"/>
</dbReference>
<dbReference type="GeneID" id="25740247"/>
<organism evidence="6 7">
    <name type="scientific">Monoraphidium neglectum</name>
    <dbReference type="NCBI Taxonomy" id="145388"/>
    <lineage>
        <taxon>Eukaryota</taxon>
        <taxon>Viridiplantae</taxon>
        <taxon>Chlorophyta</taxon>
        <taxon>core chlorophytes</taxon>
        <taxon>Chlorophyceae</taxon>
        <taxon>CS clade</taxon>
        <taxon>Sphaeropleales</taxon>
        <taxon>Selenastraceae</taxon>
        <taxon>Monoraphidium</taxon>
    </lineage>
</organism>
<keyword evidence="3" id="KW-0175">Coiled coil</keyword>
<feature type="compositionally biased region" description="Basic and acidic residues" evidence="5">
    <location>
        <begin position="187"/>
        <end position="202"/>
    </location>
</feature>
<feature type="compositionally biased region" description="Acidic residues" evidence="5">
    <location>
        <begin position="165"/>
        <end position="174"/>
    </location>
</feature>
<dbReference type="InterPro" id="IPR019186">
    <property type="entry name" value="Nucleolar_protein_12"/>
</dbReference>
<gene>
    <name evidence="6" type="ORF">MNEG_7371</name>
</gene>
<feature type="compositionally biased region" description="Basic and acidic residues" evidence="5">
    <location>
        <begin position="41"/>
        <end position="55"/>
    </location>
</feature>
<keyword evidence="4" id="KW-0539">Nucleus</keyword>
<dbReference type="GO" id="GO:0019843">
    <property type="term" value="F:rRNA binding"/>
    <property type="evidence" value="ECO:0007669"/>
    <property type="project" value="TreeGrafter"/>
</dbReference>
<feature type="compositionally biased region" description="Basic residues" evidence="5">
    <location>
        <begin position="203"/>
        <end position="214"/>
    </location>
</feature>
<feature type="compositionally biased region" description="Basic and acidic residues" evidence="5">
    <location>
        <begin position="114"/>
        <end position="127"/>
    </location>
</feature>
<feature type="compositionally biased region" description="Gly residues" evidence="5">
    <location>
        <begin position="216"/>
        <end position="230"/>
    </location>
</feature>
<proteinExistence type="inferred from homology"/>
<evidence type="ECO:0000256" key="5">
    <source>
        <dbReference type="SAM" id="MobiDB-lite"/>
    </source>
</evidence>
<dbReference type="KEGG" id="mng:MNEG_7371"/>
<keyword evidence="7" id="KW-1185">Reference proteome</keyword>
<accession>A0A0D2JN48</accession>
<dbReference type="GO" id="GO:0005730">
    <property type="term" value="C:nucleolus"/>
    <property type="evidence" value="ECO:0007669"/>
    <property type="project" value="UniProtKB-SubCell"/>
</dbReference>
<feature type="compositionally biased region" description="Basic residues" evidence="5">
    <location>
        <begin position="238"/>
        <end position="251"/>
    </location>
</feature>
<dbReference type="AlphaFoldDB" id="A0A0D2JN48"/>
<dbReference type="STRING" id="145388.A0A0D2JN48"/>
<dbReference type="PANTHER" id="PTHR14577">
    <property type="entry name" value="NUCLEOLAR PROTEIN 12"/>
    <property type="match status" value="1"/>
</dbReference>
<evidence type="ECO:0008006" key="8">
    <source>
        <dbReference type="Google" id="ProtNLM"/>
    </source>
</evidence>
<evidence type="ECO:0000256" key="4">
    <source>
        <dbReference type="ARBA" id="ARBA00023242"/>
    </source>
</evidence>
<dbReference type="RefSeq" id="XP_013899607.1">
    <property type="nucleotide sequence ID" value="XM_014044153.1"/>
</dbReference>
<dbReference type="Pfam" id="PF09805">
    <property type="entry name" value="Nop25"/>
    <property type="match status" value="1"/>
</dbReference>
<feature type="region of interest" description="Disordered" evidence="5">
    <location>
        <begin position="22"/>
        <end position="251"/>
    </location>
</feature>
<sequence length="251" mass="27490">MKSKFRPKPIYEHDALAFNQSIPSHEKERINHFSKAKARKRGEEVVFDPKGHKDYLTGFRKRKLQRKKDAQEHLEIKAKKERAQERSERLKELKKKLNLPDDYGVSSSSDDEGERGAPADPSEDKRAQVRVYSGSGVTTTVSVLNLRGDSDDEPASSSGGGGSGEDGEGEEGGGEDQQGGGESNGQQEREDRERQRLQERGKFGKRGKNMRRSKASGGGSGKRRPGGGGVSKAEGKKGKGKGRKKLGGKSR</sequence>
<comment type="subcellular location">
    <subcellularLocation>
        <location evidence="1">Nucleus</location>
        <location evidence="1">Nucleolus</location>
    </subcellularLocation>
</comment>
<evidence type="ECO:0000256" key="2">
    <source>
        <dbReference type="ARBA" id="ARBA00007175"/>
    </source>
</evidence>
<feature type="compositionally biased region" description="Basic and acidic residues" evidence="5">
    <location>
        <begin position="67"/>
        <end position="91"/>
    </location>
</feature>
<reference evidence="6 7" key="1">
    <citation type="journal article" date="2013" name="BMC Genomics">
        <title>Reconstruction of the lipid metabolism for the microalga Monoraphidium neglectum from its genome sequence reveals characteristics suitable for biofuel production.</title>
        <authorList>
            <person name="Bogen C."/>
            <person name="Al-Dilaimi A."/>
            <person name="Albersmeier A."/>
            <person name="Wichmann J."/>
            <person name="Grundmann M."/>
            <person name="Rupp O."/>
            <person name="Lauersen K.J."/>
            <person name="Blifernez-Klassen O."/>
            <person name="Kalinowski J."/>
            <person name="Goesmann A."/>
            <person name="Mussgnug J.H."/>
            <person name="Kruse O."/>
        </authorList>
    </citation>
    <scope>NUCLEOTIDE SEQUENCE [LARGE SCALE GENOMIC DNA]</scope>
    <source>
        <strain evidence="6 7">SAG 48.87</strain>
    </source>
</reference>
<evidence type="ECO:0000313" key="7">
    <source>
        <dbReference type="Proteomes" id="UP000054498"/>
    </source>
</evidence>
<evidence type="ECO:0000313" key="6">
    <source>
        <dbReference type="EMBL" id="KIZ00588.1"/>
    </source>
</evidence>
<dbReference type="EMBL" id="KK101516">
    <property type="protein sequence ID" value="KIZ00588.1"/>
    <property type="molecule type" value="Genomic_DNA"/>
</dbReference>
<feature type="non-terminal residue" evidence="6">
    <location>
        <position position="251"/>
    </location>
</feature>
<name>A0A0D2JN48_9CHLO</name>
<protein>
    <recommendedName>
        <fullName evidence="8">Nucleolar protein 12</fullName>
    </recommendedName>
</protein>
<dbReference type="OrthoDB" id="551633at2759"/>
<comment type="similarity">
    <text evidence="2">Belongs to the RRP17 family.</text>
</comment>
<evidence type="ECO:0000256" key="1">
    <source>
        <dbReference type="ARBA" id="ARBA00004604"/>
    </source>
</evidence>
<evidence type="ECO:0000256" key="3">
    <source>
        <dbReference type="ARBA" id="ARBA00023054"/>
    </source>
</evidence>
<dbReference type="PANTHER" id="PTHR14577:SF0">
    <property type="entry name" value="NUCLEOLAR PROTEIN 12"/>
    <property type="match status" value="1"/>
</dbReference>